<dbReference type="AlphaFoldDB" id="A0A1Y3GG01"/>
<reference evidence="2 3" key="1">
    <citation type="submission" date="2016-12" db="EMBL/GenBank/DDBJ databases">
        <title>Discovery of methanogenic haloarchaea.</title>
        <authorList>
            <person name="Sorokin D.Y."/>
            <person name="Makarova K.S."/>
            <person name="Abbas B."/>
            <person name="Ferrer M."/>
            <person name="Golyshin P.N."/>
        </authorList>
    </citation>
    <scope>NUCLEOTIDE SEQUENCE [LARGE SCALE GENOMIC DNA]</scope>
    <source>
        <strain evidence="2">AMET1</strain>
    </source>
</reference>
<accession>A0A1Y3GG01</accession>
<feature type="region of interest" description="Disordered" evidence="1">
    <location>
        <begin position="43"/>
        <end position="68"/>
    </location>
</feature>
<evidence type="ECO:0000256" key="1">
    <source>
        <dbReference type="SAM" id="MobiDB-lite"/>
    </source>
</evidence>
<organism evidence="2 3">
    <name type="scientific">Methanonatronarchaeum thermophilum</name>
    <dbReference type="NCBI Taxonomy" id="1927129"/>
    <lineage>
        <taxon>Archaea</taxon>
        <taxon>Methanobacteriati</taxon>
        <taxon>Methanobacteriota</taxon>
        <taxon>Methanonatronarchaeia</taxon>
        <taxon>Methanonatronarchaeales</taxon>
        <taxon>Methanonatronarchaeaceae</taxon>
        <taxon>Methanonatronarchaeum</taxon>
    </lineage>
</organism>
<protein>
    <submittedName>
        <fullName evidence="2">Uncharacterized protein</fullName>
    </submittedName>
</protein>
<feature type="compositionally biased region" description="Basic residues" evidence="1">
    <location>
        <begin position="47"/>
        <end position="57"/>
    </location>
</feature>
<sequence>MTEKTIKAIPDSELQKIILTHPDTLTKAKSLQILCERKKITTQQLKQKLKQPKHKQTQTKPKPEAAHG</sequence>
<comment type="caution">
    <text evidence="2">The sequence shown here is derived from an EMBL/GenBank/DDBJ whole genome shotgun (WGS) entry which is preliminary data.</text>
</comment>
<dbReference type="Proteomes" id="UP000195137">
    <property type="component" value="Unassembled WGS sequence"/>
</dbReference>
<name>A0A1Y3GG01_9EURY</name>
<keyword evidence="3" id="KW-1185">Reference proteome</keyword>
<dbReference type="RefSeq" id="WP_086637584.1">
    <property type="nucleotide sequence ID" value="NZ_MRZU01000004.1"/>
</dbReference>
<proteinExistence type="predicted"/>
<dbReference type="EMBL" id="MRZU01000004">
    <property type="protein sequence ID" value="OUJ18296.1"/>
    <property type="molecule type" value="Genomic_DNA"/>
</dbReference>
<evidence type="ECO:0000313" key="2">
    <source>
        <dbReference type="EMBL" id="OUJ18296.1"/>
    </source>
</evidence>
<evidence type="ECO:0000313" key="3">
    <source>
        <dbReference type="Proteomes" id="UP000195137"/>
    </source>
</evidence>
<gene>
    <name evidence="2" type="ORF">AMET1_1207</name>
</gene>